<gene>
    <name evidence="5" type="ORF">GCM10007391_25740</name>
</gene>
<dbReference type="Proteomes" id="UP000631300">
    <property type="component" value="Unassembled WGS sequence"/>
</dbReference>
<dbReference type="NCBIfam" id="TIGR00254">
    <property type="entry name" value="GGDEF"/>
    <property type="match status" value="1"/>
</dbReference>
<feature type="domain" description="GGDEF" evidence="4">
    <location>
        <begin position="340"/>
        <end position="472"/>
    </location>
</feature>
<keyword evidence="3" id="KW-1133">Transmembrane helix</keyword>
<dbReference type="InterPro" id="IPR029787">
    <property type="entry name" value="Nucleotide_cyclase"/>
</dbReference>
<dbReference type="SUPFAM" id="SSF55073">
    <property type="entry name" value="Nucleotide cyclase"/>
    <property type="match status" value="1"/>
</dbReference>
<accession>A0A918JML4</accession>
<dbReference type="Pfam" id="PF00990">
    <property type="entry name" value="GGDEF"/>
    <property type="match status" value="1"/>
</dbReference>
<comment type="caution">
    <text evidence="5">The sequence shown here is derived from an EMBL/GenBank/DDBJ whole genome shotgun (WGS) entry which is preliminary data.</text>
</comment>
<dbReference type="RefSeq" id="WP_189407054.1">
    <property type="nucleotide sequence ID" value="NZ_BMXP01000007.1"/>
</dbReference>
<sequence length="474" mass="53505">MNAFRTLYRSILLLFAVVVIAIVTLVHFSVSKVVAEQSRAQQQSLSPAVSLIVEQMLKPLHISEALGKSRELVKLMNTPSPDEAAILDTLARLEDEFGMTFFIASDKNRVQYNSDGTTFPLVKGEINWYFKYKDQAANAVADIGKWEDAHFYIDIKIFNDSGEFLGFFGVGKSLNSFITIFDSYKQTYGYDFLVVDDHGDIMLSSDPQLMASYSEFSNLADLDWFSALPEDVRNNQALNNKLVRIHDEDYLIAEVTLNQFNWTVYLLSPLDERQTEISQAFIFSVVTLLVVVFALFLLIYNLLYYFRRDMQPDLVIRSANRLPDKAGIEEIYKDTTAKNASLSIILVDIDNFSAINDTYGRNTGDDVLDKIVSFLKDNMRETDILGRWSSEEFMILSPQTGPHEAFELAKNLRHGIATLPPLPGHPELQLTASFGVSFTASGRPLKEVSAHAEDALYQARRDGCNLVRMQLADT</sequence>
<dbReference type="InterPro" id="IPR050469">
    <property type="entry name" value="Diguanylate_Cyclase"/>
</dbReference>
<dbReference type="GO" id="GO:1902201">
    <property type="term" value="P:negative regulation of bacterial-type flagellum-dependent cell motility"/>
    <property type="evidence" value="ECO:0007669"/>
    <property type="project" value="TreeGrafter"/>
</dbReference>
<keyword evidence="3" id="KW-0812">Transmembrane</keyword>
<dbReference type="InterPro" id="IPR000160">
    <property type="entry name" value="GGDEF_dom"/>
</dbReference>
<proteinExistence type="predicted"/>
<comment type="catalytic activity">
    <reaction evidence="2">
        <text>2 GTP = 3',3'-c-di-GMP + 2 diphosphate</text>
        <dbReference type="Rhea" id="RHEA:24898"/>
        <dbReference type="ChEBI" id="CHEBI:33019"/>
        <dbReference type="ChEBI" id="CHEBI:37565"/>
        <dbReference type="ChEBI" id="CHEBI:58805"/>
        <dbReference type="EC" id="2.7.7.65"/>
    </reaction>
</comment>
<evidence type="ECO:0000256" key="3">
    <source>
        <dbReference type="SAM" id="Phobius"/>
    </source>
</evidence>
<keyword evidence="6" id="KW-1185">Reference proteome</keyword>
<dbReference type="Gene3D" id="3.30.450.20">
    <property type="entry name" value="PAS domain"/>
    <property type="match status" value="1"/>
</dbReference>
<dbReference type="PANTHER" id="PTHR45138">
    <property type="entry name" value="REGULATORY COMPONENTS OF SENSORY TRANSDUCTION SYSTEM"/>
    <property type="match status" value="1"/>
</dbReference>
<dbReference type="AlphaFoldDB" id="A0A918JML4"/>
<evidence type="ECO:0000256" key="2">
    <source>
        <dbReference type="ARBA" id="ARBA00034247"/>
    </source>
</evidence>
<dbReference type="CDD" id="cd01949">
    <property type="entry name" value="GGDEF"/>
    <property type="match status" value="1"/>
</dbReference>
<dbReference type="Gene3D" id="3.30.70.270">
    <property type="match status" value="1"/>
</dbReference>
<dbReference type="GO" id="GO:0005886">
    <property type="term" value="C:plasma membrane"/>
    <property type="evidence" value="ECO:0007669"/>
    <property type="project" value="TreeGrafter"/>
</dbReference>
<evidence type="ECO:0000313" key="6">
    <source>
        <dbReference type="Proteomes" id="UP000631300"/>
    </source>
</evidence>
<feature type="transmembrane region" description="Helical" evidence="3">
    <location>
        <begin position="280"/>
        <end position="303"/>
    </location>
</feature>
<dbReference type="SMART" id="SM00267">
    <property type="entry name" value="GGDEF"/>
    <property type="match status" value="1"/>
</dbReference>
<dbReference type="PANTHER" id="PTHR45138:SF9">
    <property type="entry name" value="DIGUANYLATE CYCLASE DGCM-RELATED"/>
    <property type="match status" value="1"/>
</dbReference>
<reference evidence="5" key="1">
    <citation type="journal article" date="2014" name="Int. J. Syst. Evol. Microbiol.">
        <title>Complete genome sequence of Corynebacterium casei LMG S-19264T (=DSM 44701T), isolated from a smear-ripened cheese.</title>
        <authorList>
            <consortium name="US DOE Joint Genome Institute (JGI-PGF)"/>
            <person name="Walter F."/>
            <person name="Albersmeier A."/>
            <person name="Kalinowski J."/>
            <person name="Ruckert C."/>
        </authorList>
    </citation>
    <scope>NUCLEOTIDE SEQUENCE</scope>
    <source>
        <strain evidence="5">KCTC 22164</strain>
    </source>
</reference>
<name>A0A918JML4_9ALTE</name>
<dbReference type="InterPro" id="IPR043128">
    <property type="entry name" value="Rev_trsase/Diguanyl_cyclase"/>
</dbReference>
<evidence type="ECO:0000259" key="4">
    <source>
        <dbReference type="PROSITE" id="PS50887"/>
    </source>
</evidence>
<dbReference type="EC" id="2.7.7.65" evidence="1"/>
<protein>
    <recommendedName>
        <fullName evidence="1">diguanylate cyclase</fullName>
        <ecNumber evidence="1">2.7.7.65</ecNumber>
    </recommendedName>
</protein>
<evidence type="ECO:0000256" key="1">
    <source>
        <dbReference type="ARBA" id="ARBA00012528"/>
    </source>
</evidence>
<organism evidence="5 6">
    <name type="scientific">Alteromonas halophila</name>
    <dbReference type="NCBI Taxonomy" id="516698"/>
    <lineage>
        <taxon>Bacteria</taxon>
        <taxon>Pseudomonadati</taxon>
        <taxon>Pseudomonadota</taxon>
        <taxon>Gammaproteobacteria</taxon>
        <taxon>Alteromonadales</taxon>
        <taxon>Alteromonadaceae</taxon>
        <taxon>Alteromonas/Salinimonas group</taxon>
        <taxon>Alteromonas</taxon>
    </lineage>
</organism>
<evidence type="ECO:0000313" key="5">
    <source>
        <dbReference type="EMBL" id="GGW90387.1"/>
    </source>
</evidence>
<reference evidence="5" key="2">
    <citation type="submission" date="2020-09" db="EMBL/GenBank/DDBJ databases">
        <authorList>
            <person name="Sun Q."/>
            <person name="Kim S."/>
        </authorList>
    </citation>
    <scope>NUCLEOTIDE SEQUENCE</scope>
    <source>
        <strain evidence="5">KCTC 22164</strain>
    </source>
</reference>
<dbReference type="EMBL" id="BMXP01000007">
    <property type="protein sequence ID" value="GGW90387.1"/>
    <property type="molecule type" value="Genomic_DNA"/>
</dbReference>
<dbReference type="GO" id="GO:0052621">
    <property type="term" value="F:diguanylate cyclase activity"/>
    <property type="evidence" value="ECO:0007669"/>
    <property type="project" value="UniProtKB-EC"/>
</dbReference>
<dbReference type="PROSITE" id="PS50887">
    <property type="entry name" value="GGDEF"/>
    <property type="match status" value="1"/>
</dbReference>
<dbReference type="GO" id="GO:0043709">
    <property type="term" value="P:cell adhesion involved in single-species biofilm formation"/>
    <property type="evidence" value="ECO:0007669"/>
    <property type="project" value="TreeGrafter"/>
</dbReference>
<keyword evidence="3" id="KW-0472">Membrane</keyword>